<dbReference type="Gene3D" id="3.40.50.150">
    <property type="entry name" value="Vaccinia Virus protein VP39"/>
    <property type="match status" value="1"/>
</dbReference>
<dbReference type="PANTHER" id="PTHR37426">
    <property type="entry name" value="RIBOSOMAL RNA LARGE SUBUNIT METHYLTRANSFERASE J"/>
    <property type="match status" value="1"/>
</dbReference>
<dbReference type="AlphaFoldDB" id="A0A3N1PSA3"/>
<dbReference type="PANTHER" id="PTHR37426:SF1">
    <property type="entry name" value="RIBOSOMAL RNA LARGE SUBUNIT METHYLTRANSFERASE J"/>
    <property type="match status" value="1"/>
</dbReference>
<gene>
    <name evidence="6" type="primary">rlmJ</name>
    <name evidence="7" type="ORF">EDC28_10474</name>
</gene>
<dbReference type="GO" id="GO:0070475">
    <property type="term" value="P:rRNA base methylation"/>
    <property type="evidence" value="ECO:0007669"/>
    <property type="project" value="UniProtKB-UniRule"/>
</dbReference>
<dbReference type="GO" id="GO:0036307">
    <property type="term" value="F:23S rRNA (adenine(2030)-N(6))-methyltransferase activity"/>
    <property type="evidence" value="ECO:0007669"/>
    <property type="project" value="UniProtKB-UniRule"/>
</dbReference>
<dbReference type="EC" id="2.1.1.266" evidence="6"/>
<keyword evidence="2 6" id="KW-0489">Methyltransferase</keyword>
<evidence type="ECO:0000313" key="7">
    <source>
        <dbReference type="EMBL" id="ROQ27426.1"/>
    </source>
</evidence>
<evidence type="ECO:0000256" key="6">
    <source>
        <dbReference type="HAMAP-Rule" id="MF_00934"/>
    </source>
</evidence>
<accession>A0A3N1PSA3</accession>
<dbReference type="HAMAP" id="MF_00934">
    <property type="entry name" value="23SrRNA_methyltr_J"/>
    <property type="match status" value="1"/>
</dbReference>
<evidence type="ECO:0000313" key="8">
    <source>
        <dbReference type="Proteomes" id="UP000268033"/>
    </source>
</evidence>
<comment type="caution">
    <text evidence="7">The sequence shown here is derived from an EMBL/GenBank/DDBJ whole genome shotgun (WGS) entry which is preliminary data.</text>
</comment>
<dbReference type="InterPro" id="IPR002052">
    <property type="entry name" value="DNA_methylase_N6_adenine_CS"/>
</dbReference>
<keyword evidence="5 6" id="KW-0694">RNA-binding</keyword>
<comment type="catalytic activity">
    <reaction evidence="6">
        <text>adenosine(2030) in 23S rRNA + S-adenosyl-L-methionine = N(6)-methyladenosine(2030) in 23S rRNA + S-adenosyl-L-homocysteine + H(+)</text>
        <dbReference type="Rhea" id="RHEA:43736"/>
        <dbReference type="Rhea" id="RHEA-COMP:10668"/>
        <dbReference type="Rhea" id="RHEA-COMP:10669"/>
        <dbReference type="ChEBI" id="CHEBI:15378"/>
        <dbReference type="ChEBI" id="CHEBI:57856"/>
        <dbReference type="ChEBI" id="CHEBI:59789"/>
        <dbReference type="ChEBI" id="CHEBI:74411"/>
        <dbReference type="ChEBI" id="CHEBI:74449"/>
        <dbReference type="EC" id="2.1.1.266"/>
    </reaction>
</comment>
<reference evidence="7 8" key="1">
    <citation type="submission" date="2018-11" db="EMBL/GenBank/DDBJ databases">
        <title>Genomic Encyclopedia of Type Strains, Phase IV (KMG-IV): sequencing the most valuable type-strain genomes for metagenomic binning, comparative biology and taxonomic classification.</title>
        <authorList>
            <person name="Goeker M."/>
        </authorList>
    </citation>
    <scope>NUCLEOTIDE SEQUENCE [LARGE SCALE GENOMIC DNA]</scope>
    <source>
        <strain evidence="7 8">DSM 21945</strain>
    </source>
</reference>
<dbReference type="PROSITE" id="PS00092">
    <property type="entry name" value="N6_MTASE"/>
    <property type="match status" value="1"/>
</dbReference>
<evidence type="ECO:0000256" key="3">
    <source>
        <dbReference type="ARBA" id="ARBA00022679"/>
    </source>
</evidence>
<dbReference type="GO" id="GO:0003723">
    <property type="term" value="F:RNA binding"/>
    <property type="evidence" value="ECO:0007669"/>
    <property type="project" value="UniProtKB-UniRule"/>
</dbReference>
<dbReference type="GO" id="GO:0005829">
    <property type="term" value="C:cytosol"/>
    <property type="evidence" value="ECO:0007669"/>
    <property type="project" value="TreeGrafter"/>
</dbReference>
<keyword evidence="1 6" id="KW-0698">rRNA processing</keyword>
<dbReference type="FunFam" id="3.40.50.150:FF:000037">
    <property type="entry name" value="Ribosomal RNA large subunit methyltransferase J"/>
    <property type="match status" value="1"/>
</dbReference>
<dbReference type="RefSeq" id="WP_123421295.1">
    <property type="nucleotide sequence ID" value="NZ_JBLXAC010000004.1"/>
</dbReference>
<keyword evidence="3 6" id="KW-0808">Transferase</keyword>
<dbReference type="EMBL" id="RJUL01000004">
    <property type="protein sequence ID" value="ROQ27426.1"/>
    <property type="molecule type" value="Genomic_DNA"/>
</dbReference>
<comment type="subunit">
    <text evidence="6">Monomer.</text>
</comment>
<feature type="binding site" evidence="6">
    <location>
        <begin position="142"/>
        <end position="143"/>
    </location>
    <ligand>
        <name>S-adenosyl-L-methionine</name>
        <dbReference type="ChEBI" id="CHEBI:59789"/>
    </ligand>
</feature>
<comment type="function">
    <text evidence="6">Specifically methylates the adenine in position 2030 of 23S rRNA.</text>
</comment>
<dbReference type="Proteomes" id="UP000268033">
    <property type="component" value="Unassembled WGS sequence"/>
</dbReference>
<dbReference type="InterPro" id="IPR007473">
    <property type="entry name" value="RlmJ"/>
</dbReference>
<comment type="similarity">
    <text evidence="6">Belongs to the RlmJ family.</text>
</comment>
<keyword evidence="8" id="KW-1185">Reference proteome</keyword>
<evidence type="ECO:0000256" key="5">
    <source>
        <dbReference type="ARBA" id="ARBA00022884"/>
    </source>
</evidence>
<dbReference type="SUPFAM" id="SSF53335">
    <property type="entry name" value="S-adenosyl-L-methionine-dependent methyltransferases"/>
    <property type="match status" value="1"/>
</dbReference>
<feature type="binding site" evidence="6">
    <location>
        <position position="42"/>
    </location>
    <ligand>
        <name>S-adenosyl-L-methionine</name>
        <dbReference type="ChEBI" id="CHEBI:59789"/>
    </ligand>
</feature>
<dbReference type="InterPro" id="IPR029063">
    <property type="entry name" value="SAM-dependent_MTases_sf"/>
</dbReference>
<feature type="binding site" evidence="6">
    <location>
        <position position="163"/>
    </location>
    <ligand>
        <name>S-adenosyl-L-methionine</name>
        <dbReference type="ChEBI" id="CHEBI:59789"/>
    </ligand>
</feature>
<feature type="binding site" evidence="6">
    <location>
        <position position="99"/>
    </location>
    <ligand>
        <name>S-adenosyl-L-methionine</name>
        <dbReference type="ChEBI" id="CHEBI:59789"/>
    </ligand>
</feature>
<evidence type="ECO:0000256" key="1">
    <source>
        <dbReference type="ARBA" id="ARBA00022552"/>
    </source>
</evidence>
<organism evidence="7 8">
    <name type="scientific">Gallaecimonas pentaromativorans</name>
    <dbReference type="NCBI Taxonomy" id="584787"/>
    <lineage>
        <taxon>Bacteria</taxon>
        <taxon>Pseudomonadati</taxon>
        <taxon>Pseudomonadota</taxon>
        <taxon>Gammaproteobacteria</taxon>
        <taxon>Enterobacterales</taxon>
        <taxon>Gallaecimonadaceae</taxon>
        <taxon>Gallaecimonas</taxon>
    </lineage>
</organism>
<keyword evidence="4 6" id="KW-0949">S-adenosyl-L-methionine</keyword>
<sequence length="278" mass="31322">MLSYRHAFHAGNYADVLKHAVIAFVLDYLKQKDKPFYVHDTHAGAGRYLLSDAKAQKTGEFKDGIAKVLAAADAPAALAPYLEVVRAMNKGELLHYPGSPFLTRELLRDHDRLFLTELHPADMALLEQLFARDRQVRVEKADAYETLVAKMPPKEKRGLVVIDPPYELKEDYQAVVHAISDAHRRFATGTYVLWYPVVERARVEAMMAAFKATGIKKQLRIEQGLLPDTDQHGMTSAGLLVINPPWTLKAAMDETLPWLDKVLAKGAGQYRCEWLVEE</sequence>
<proteinExistence type="inferred from homology"/>
<feature type="binding site" evidence="6">
    <location>
        <position position="117"/>
    </location>
    <ligand>
        <name>S-adenosyl-L-methionine</name>
        <dbReference type="ChEBI" id="CHEBI:59789"/>
    </ligand>
</feature>
<feature type="site" description="Interaction with substrate rRNA" evidence="6">
    <location>
        <position position="4"/>
    </location>
</feature>
<dbReference type="Pfam" id="PF04378">
    <property type="entry name" value="RsmJ"/>
    <property type="match status" value="1"/>
</dbReference>
<feature type="binding site" evidence="6">
    <location>
        <position position="19"/>
    </location>
    <ligand>
        <name>S-adenosyl-L-methionine</name>
        <dbReference type="ChEBI" id="CHEBI:59789"/>
    </ligand>
</feature>
<evidence type="ECO:0000256" key="2">
    <source>
        <dbReference type="ARBA" id="ARBA00022603"/>
    </source>
</evidence>
<name>A0A3N1PSA3_9GAMM</name>
<feature type="active site" description="Proton acceptor" evidence="6">
    <location>
        <position position="163"/>
    </location>
</feature>
<protein>
    <recommendedName>
        <fullName evidence="6">Ribosomal RNA large subunit methyltransferase J</fullName>
        <ecNumber evidence="6">2.1.1.266</ecNumber>
    </recommendedName>
    <alternativeName>
        <fullName evidence="6">23S rRNA (adenine(2030)-N6)-methyltransferase</fullName>
    </alternativeName>
    <alternativeName>
        <fullName evidence="6">23S rRNA m6A2030 methyltransferase</fullName>
    </alternativeName>
</protein>
<evidence type="ECO:0000256" key="4">
    <source>
        <dbReference type="ARBA" id="ARBA00022691"/>
    </source>
</evidence>